<sequence>MHTTFFRLKLKANAHISPSAATFARCKCALFIKSVRLLAGFFKNSAGGVSETNEPPMAETNRLSREEFSRRRLFQPAARDYGTVFIFEHSWGSNYLLEGKSLKGRSAFIWWKGLG</sequence>
<organism evidence="1 2">
    <name type="scientific">Caerostris darwini</name>
    <dbReference type="NCBI Taxonomy" id="1538125"/>
    <lineage>
        <taxon>Eukaryota</taxon>
        <taxon>Metazoa</taxon>
        <taxon>Ecdysozoa</taxon>
        <taxon>Arthropoda</taxon>
        <taxon>Chelicerata</taxon>
        <taxon>Arachnida</taxon>
        <taxon>Araneae</taxon>
        <taxon>Araneomorphae</taxon>
        <taxon>Entelegynae</taxon>
        <taxon>Araneoidea</taxon>
        <taxon>Araneidae</taxon>
        <taxon>Caerostris</taxon>
    </lineage>
</organism>
<proteinExistence type="predicted"/>
<accession>A0AAV4TL45</accession>
<name>A0AAV4TL45_9ARAC</name>
<dbReference type="Proteomes" id="UP001054837">
    <property type="component" value="Unassembled WGS sequence"/>
</dbReference>
<dbReference type="AlphaFoldDB" id="A0AAV4TL45"/>
<evidence type="ECO:0000313" key="2">
    <source>
        <dbReference type="Proteomes" id="UP001054837"/>
    </source>
</evidence>
<reference evidence="1 2" key="1">
    <citation type="submission" date="2021-06" db="EMBL/GenBank/DDBJ databases">
        <title>Caerostris darwini draft genome.</title>
        <authorList>
            <person name="Kono N."/>
            <person name="Arakawa K."/>
        </authorList>
    </citation>
    <scope>NUCLEOTIDE SEQUENCE [LARGE SCALE GENOMIC DNA]</scope>
</reference>
<keyword evidence="2" id="KW-1185">Reference proteome</keyword>
<gene>
    <name evidence="1" type="ORF">CDAR_118171</name>
</gene>
<evidence type="ECO:0000313" key="1">
    <source>
        <dbReference type="EMBL" id="GIY44688.1"/>
    </source>
</evidence>
<dbReference type="EMBL" id="BPLQ01009555">
    <property type="protein sequence ID" value="GIY44688.1"/>
    <property type="molecule type" value="Genomic_DNA"/>
</dbReference>
<comment type="caution">
    <text evidence="1">The sequence shown here is derived from an EMBL/GenBank/DDBJ whole genome shotgun (WGS) entry which is preliminary data.</text>
</comment>
<protein>
    <submittedName>
        <fullName evidence="1">Uncharacterized protein</fullName>
    </submittedName>
</protein>